<evidence type="ECO:0000259" key="2">
    <source>
        <dbReference type="Pfam" id="PF20151"/>
    </source>
</evidence>
<evidence type="ECO:0000313" key="3">
    <source>
        <dbReference type="EMBL" id="PPR06814.1"/>
    </source>
</evidence>
<reference evidence="3 4" key="1">
    <citation type="journal article" date="2018" name="Evol. Lett.">
        <title>Horizontal gene cluster transfer increased hallucinogenic mushroom diversity.</title>
        <authorList>
            <person name="Reynolds H.T."/>
            <person name="Vijayakumar V."/>
            <person name="Gluck-Thaler E."/>
            <person name="Korotkin H.B."/>
            <person name="Matheny P.B."/>
            <person name="Slot J.C."/>
        </authorList>
    </citation>
    <scope>NUCLEOTIDE SEQUENCE [LARGE SCALE GENOMIC DNA]</scope>
    <source>
        <strain evidence="3 4">SRW20</strain>
    </source>
</reference>
<protein>
    <recommendedName>
        <fullName evidence="2">DUF6533 domain-containing protein</fullName>
    </recommendedName>
</protein>
<feature type="transmembrane region" description="Helical" evidence="1">
    <location>
        <begin position="112"/>
        <end position="131"/>
    </location>
</feature>
<feature type="transmembrane region" description="Helical" evidence="1">
    <location>
        <begin position="234"/>
        <end position="257"/>
    </location>
</feature>
<dbReference type="Proteomes" id="UP000284706">
    <property type="component" value="Unassembled WGS sequence"/>
</dbReference>
<dbReference type="Pfam" id="PF20151">
    <property type="entry name" value="DUF6533"/>
    <property type="match status" value="1"/>
</dbReference>
<feature type="transmembrane region" description="Helical" evidence="1">
    <location>
        <begin position="152"/>
        <end position="172"/>
    </location>
</feature>
<organism evidence="3 4">
    <name type="scientific">Gymnopilus dilepis</name>
    <dbReference type="NCBI Taxonomy" id="231916"/>
    <lineage>
        <taxon>Eukaryota</taxon>
        <taxon>Fungi</taxon>
        <taxon>Dikarya</taxon>
        <taxon>Basidiomycota</taxon>
        <taxon>Agaricomycotina</taxon>
        <taxon>Agaricomycetes</taxon>
        <taxon>Agaricomycetidae</taxon>
        <taxon>Agaricales</taxon>
        <taxon>Agaricineae</taxon>
        <taxon>Hymenogastraceae</taxon>
        <taxon>Gymnopilus</taxon>
    </lineage>
</organism>
<dbReference type="InParanoid" id="A0A409YUW8"/>
<dbReference type="OrthoDB" id="3044561at2759"/>
<feature type="transmembrane region" description="Helical" evidence="1">
    <location>
        <begin position="79"/>
        <end position="106"/>
    </location>
</feature>
<name>A0A409YUW8_9AGAR</name>
<keyword evidence="4" id="KW-1185">Reference proteome</keyword>
<evidence type="ECO:0000256" key="1">
    <source>
        <dbReference type="SAM" id="Phobius"/>
    </source>
</evidence>
<keyword evidence="1" id="KW-0812">Transmembrane</keyword>
<feature type="domain" description="DUF6533" evidence="2">
    <location>
        <begin position="8"/>
        <end position="53"/>
    </location>
</feature>
<keyword evidence="1" id="KW-1133">Transmembrane helix</keyword>
<keyword evidence="1" id="KW-0472">Membrane</keyword>
<feature type="transmembrane region" description="Helical" evidence="1">
    <location>
        <begin position="48"/>
        <end position="67"/>
    </location>
</feature>
<dbReference type="InterPro" id="IPR045340">
    <property type="entry name" value="DUF6533"/>
</dbReference>
<proteinExistence type="predicted"/>
<dbReference type="AlphaFoldDB" id="A0A409YUW8"/>
<accession>A0A409YUW8</accession>
<gene>
    <name evidence="3" type="ORF">CVT26_003840</name>
</gene>
<dbReference type="EMBL" id="NHYE01000243">
    <property type="protein sequence ID" value="PPR06814.1"/>
    <property type="molecule type" value="Genomic_DNA"/>
</dbReference>
<comment type="caution">
    <text evidence="3">The sequence shown here is derived from an EMBL/GenBank/DDBJ whole genome shotgun (WGS) entry which is preliminary data.</text>
</comment>
<sequence length="295" mass="32907">MKAELRNYLSLAALAFVVLDCIASLPLEYRYIWRSKFTATRLMYVISRYGALITLSIHYAFIHLFLGHGPVAAPTCRKWFLFLAGSSTVIQMSLVVILVLLVWALYKKNTKVVAGVVALAVLPFAVSFELMGRNIFQDQNFNADCELRQTPIEAAPLAVVVVLSHLALWVLIFRKRKPTRPTETRLMDSVVTIGNISFAVPSCELHNSLTGGRPLTFSRCVVTPYCFAAHTVDLVIIFIVPMVAISILYCKTVLLLLSYKSESSSKFLDTSEVVLTSVFATSFESHELRSHASYT</sequence>
<evidence type="ECO:0000313" key="4">
    <source>
        <dbReference type="Proteomes" id="UP000284706"/>
    </source>
</evidence>